<gene>
    <name evidence="1" type="ORF">PsorP6_002144</name>
</gene>
<organism evidence="1 2">
    <name type="scientific">Peronosclerospora sorghi</name>
    <dbReference type="NCBI Taxonomy" id="230839"/>
    <lineage>
        <taxon>Eukaryota</taxon>
        <taxon>Sar</taxon>
        <taxon>Stramenopiles</taxon>
        <taxon>Oomycota</taxon>
        <taxon>Peronosporomycetes</taxon>
        <taxon>Peronosporales</taxon>
        <taxon>Peronosporaceae</taxon>
        <taxon>Peronosclerospora</taxon>
    </lineage>
</organism>
<dbReference type="EMBL" id="CM047580">
    <property type="protein sequence ID" value="KAI9921396.1"/>
    <property type="molecule type" value="Genomic_DNA"/>
</dbReference>
<accession>A0ACC0WUM9</accession>
<dbReference type="Proteomes" id="UP001163321">
    <property type="component" value="Chromosome 1"/>
</dbReference>
<reference evidence="1 2" key="1">
    <citation type="journal article" date="2022" name="bioRxiv">
        <title>The genome of the oomycete Peronosclerospora sorghi, a cosmopolitan pathogen of maize and sorghum, is inflated with dispersed pseudogenes.</title>
        <authorList>
            <person name="Fletcher K."/>
            <person name="Martin F."/>
            <person name="Isakeit T."/>
            <person name="Cavanaugh K."/>
            <person name="Magill C."/>
            <person name="Michelmore R."/>
        </authorList>
    </citation>
    <scope>NUCLEOTIDE SEQUENCE [LARGE SCALE GENOMIC DNA]</scope>
    <source>
        <strain evidence="1">P6</strain>
    </source>
</reference>
<evidence type="ECO:0000313" key="1">
    <source>
        <dbReference type="EMBL" id="KAI9921396.1"/>
    </source>
</evidence>
<protein>
    <submittedName>
        <fullName evidence="1">Uncharacterized protein</fullName>
    </submittedName>
</protein>
<comment type="caution">
    <text evidence="1">The sequence shown here is derived from an EMBL/GenBank/DDBJ whole genome shotgun (WGS) entry which is preliminary data.</text>
</comment>
<name>A0ACC0WUM9_9STRA</name>
<evidence type="ECO:0000313" key="2">
    <source>
        <dbReference type="Proteomes" id="UP001163321"/>
    </source>
</evidence>
<keyword evidence="2" id="KW-1185">Reference proteome</keyword>
<sequence length="140" mass="15602">MLRTALLSTKQATTGGLSSVKIDPKQSIVFALIAANVAVTIGWLRVESTQWRYREQHLRIFSPSMRTMLAHFTTSTQHLKEARYYTLLTVVFSQATISHLSTNMIGMYFFGSQLCDVLGHRKFLGLYLTSGVLSSAVAVL</sequence>
<proteinExistence type="predicted"/>